<dbReference type="SMART" id="SM00279">
    <property type="entry name" value="HhH2"/>
    <property type="match status" value="1"/>
</dbReference>
<evidence type="ECO:0000313" key="1">
    <source>
        <dbReference type="EMBL" id="GAF86980.1"/>
    </source>
</evidence>
<protein>
    <recommendedName>
        <fullName evidence="2">5'-3' exonuclease domain-containing protein</fullName>
    </recommendedName>
</protein>
<evidence type="ECO:0008006" key="2">
    <source>
        <dbReference type="Google" id="ProtNLM"/>
    </source>
</evidence>
<dbReference type="GO" id="GO:0003677">
    <property type="term" value="F:DNA binding"/>
    <property type="evidence" value="ECO:0007669"/>
    <property type="project" value="InterPro"/>
</dbReference>
<proteinExistence type="predicted"/>
<dbReference type="InterPro" id="IPR036279">
    <property type="entry name" value="5-3_exonuclease_C_sf"/>
</dbReference>
<feature type="non-terminal residue" evidence="1">
    <location>
        <position position="1"/>
    </location>
</feature>
<gene>
    <name evidence="1" type="ORF">S01H1_30905</name>
</gene>
<dbReference type="SUPFAM" id="SSF47807">
    <property type="entry name" value="5' to 3' exonuclease, C-terminal subdomain"/>
    <property type="match status" value="1"/>
</dbReference>
<dbReference type="InterPro" id="IPR008918">
    <property type="entry name" value="HhH2"/>
</dbReference>
<accession>X0UET8</accession>
<comment type="caution">
    <text evidence="1">The sequence shown here is derived from an EMBL/GenBank/DDBJ whole genome shotgun (WGS) entry which is preliminary data.</text>
</comment>
<dbReference type="AlphaFoldDB" id="X0UET8"/>
<dbReference type="Gene3D" id="1.10.150.20">
    <property type="entry name" value="5' to 3' exonuclease, C-terminal subdomain"/>
    <property type="match status" value="1"/>
</dbReference>
<dbReference type="EMBL" id="BARS01019047">
    <property type="protein sequence ID" value="GAF86980.1"/>
    <property type="molecule type" value="Genomic_DNA"/>
</dbReference>
<name>X0UET8_9ZZZZ</name>
<reference evidence="1" key="1">
    <citation type="journal article" date="2014" name="Front. Microbiol.">
        <title>High frequency of phylogenetically diverse reductive dehalogenase-homologous genes in deep subseafloor sedimentary metagenomes.</title>
        <authorList>
            <person name="Kawai M."/>
            <person name="Futagami T."/>
            <person name="Toyoda A."/>
            <person name="Takaki Y."/>
            <person name="Nishi S."/>
            <person name="Hori S."/>
            <person name="Arai W."/>
            <person name="Tsubouchi T."/>
            <person name="Morono Y."/>
            <person name="Uchiyama I."/>
            <person name="Ito T."/>
            <person name="Fujiyama A."/>
            <person name="Inagaki F."/>
            <person name="Takami H."/>
        </authorList>
    </citation>
    <scope>NUCLEOTIDE SEQUENCE</scope>
    <source>
        <strain evidence="1">Expedition CK06-06</strain>
    </source>
</reference>
<dbReference type="GO" id="GO:0003824">
    <property type="term" value="F:catalytic activity"/>
    <property type="evidence" value="ECO:0007669"/>
    <property type="project" value="InterPro"/>
</dbReference>
<organism evidence="1">
    <name type="scientific">marine sediment metagenome</name>
    <dbReference type="NCBI Taxonomy" id="412755"/>
    <lineage>
        <taxon>unclassified sequences</taxon>
        <taxon>metagenomes</taxon>
        <taxon>ecological metagenomes</taxon>
    </lineage>
</organism>
<sequence length="139" mass="15741">PHVSLVNKKQKWDAARLQSEHGCSPDEWVLVKALAGCDGDNVPGVKGIGPKTAVKIIRGQHKTTLSDYQDIIDKNLELVKLPFPLLSYRQFQLSSPAPLADVDWEALLEIFWELDFRSLLDRVVELQSHYSRRDRPAPV</sequence>